<proteinExistence type="predicted"/>
<keyword evidence="1 4" id="KW-0489">Methyltransferase</keyword>
<sequence>MTTSIIILLAIIATALVATTWRFSSRRLSLPCPVWLRWLVELDNPFTKTNRAAFIVETLDLAPGMQVLDAGCGPGRLTVPLASSVGPTGRVVALDIQPGMLARAQTKTEAAGLTNVAFVTGGLGEGKLPANHFDRAVLVTVLGGIPDRAAALAELFGALKPGGLLAVVEVIFDPHFQSRRTVAGLAIPTGFRERAFFGHRLAYVIHFEKPNGGEADVQATEPRFL</sequence>
<dbReference type="InterPro" id="IPR029063">
    <property type="entry name" value="SAM-dependent_MTases_sf"/>
</dbReference>
<comment type="caution">
    <text evidence="4">The sequence shown here is derived from an EMBL/GenBank/DDBJ whole genome shotgun (WGS) entry which is preliminary data.</text>
</comment>
<accession>A0A6P1DSJ0</accession>
<reference evidence="4 5" key="2">
    <citation type="submission" date="2020-02" db="EMBL/GenBank/DDBJ databases">
        <title>Genome sequences of Thiorhodococcus mannitoliphagus and Thiorhodococcus minor, purple sulfur photosynthetic bacteria in the gammaproteobacterial family, Chromatiaceae.</title>
        <authorList>
            <person name="Aviles F.A."/>
            <person name="Meyer T.E."/>
            <person name="Kyndt J.A."/>
        </authorList>
    </citation>
    <scope>NUCLEOTIDE SEQUENCE [LARGE SCALE GENOMIC DNA]</scope>
    <source>
        <strain evidence="4 5">DSM 18266</strain>
    </source>
</reference>
<dbReference type="GO" id="GO:0008168">
    <property type="term" value="F:methyltransferase activity"/>
    <property type="evidence" value="ECO:0007669"/>
    <property type="project" value="UniProtKB-KW"/>
</dbReference>
<gene>
    <name evidence="4" type="ORF">G3480_13185</name>
</gene>
<dbReference type="Proteomes" id="UP000471640">
    <property type="component" value="Unassembled WGS sequence"/>
</dbReference>
<protein>
    <submittedName>
        <fullName evidence="4">Methyltransferase domain-containing protein</fullName>
    </submittedName>
</protein>
<dbReference type="PANTHER" id="PTHR43861">
    <property type="entry name" value="TRANS-ACONITATE 2-METHYLTRANSFERASE-RELATED"/>
    <property type="match status" value="1"/>
</dbReference>
<keyword evidence="5" id="KW-1185">Reference proteome</keyword>
<dbReference type="CDD" id="cd02440">
    <property type="entry name" value="AdoMet_MTases"/>
    <property type="match status" value="1"/>
</dbReference>
<feature type="domain" description="Methyltransferase" evidence="3">
    <location>
        <begin position="67"/>
        <end position="163"/>
    </location>
</feature>
<evidence type="ECO:0000259" key="3">
    <source>
        <dbReference type="Pfam" id="PF13649"/>
    </source>
</evidence>
<dbReference type="InterPro" id="IPR041698">
    <property type="entry name" value="Methyltransf_25"/>
</dbReference>
<dbReference type="Pfam" id="PF13649">
    <property type="entry name" value="Methyltransf_25"/>
    <property type="match status" value="1"/>
</dbReference>
<dbReference type="GO" id="GO:0032259">
    <property type="term" value="P:methylation"/>
    <property type="evidence" value="ECO:0007669"/>
    <property type="project" value="UniProtKB-KW"/>
</dbReference>
<dbReference type="PANTHER" id="PTHR43861:SF1">
    <property type="entry name" value="TRANS-ACONITATE 2-METHYLTRANSFERASE"/>
    <property type="match status" value="1"/>
</dbReference>
<reference evidence="5" key="1">
    <citation type="journal article" date="2020" name="Microbiol. Resour. Announc.">
        <title>Draft Genome Sequences of Thiorhodococcus mannitoliphagus and Thiorhodococcus minor, Purple Sulfur Photosynthetic Bacteria in the Gammaproteobacterial Family Chromatiaceae.</title>
        <authorList>
            <person name="Aviles F.A."/>
            <person name="Meyer T.E."/>
            <person name="Kyndt J.A."/>
        </authorList>
    </citation>
    <scope>NUCLEOTIDE SEQUENCE [LARGE SCALE GENOMIC DNA]</scope>
    <source>
        <strain evidence="5">DSM 18266</strain>
    </source>
</reference>
<evidence type="ECO:0000256" key="2">
    <source>
        <dbReference type="ARBA" id="ARBA00022679"/>
    </source>
</evidence>
<keyword evidence="2 4" id="KW-0808">Transferase</keyword>
<evidence type="ECO:0000313" key="5">
    <source>
        <dbReference type="Proteomes" id="UP000471640"/>
    </source>
</evidence>
<dbReference type="SUPFAM" id="SSF53335">
    <property type="entry name" value="S-adenosyl-L-methionine-dependent methyltransferases"/>
    <property type="match status" value="1"/>
</dbReference>
<dbReference type="EMBL" id="JAAIJR010000049">
    <property type="protein sequence ID" value="NEX21257.1"/>
    <property type="molecule type" value="Genomic_DNA"/>
</dbReference>
<dbReference type="AlphaFoldDB" id="A0A6P1DSJ0"/>
<evidence type="ECO:0000313" key="4">
    <source>
        <dbReference type="EMBL" id="NEX21257.1"/>
    </source>
</evidence>
<name>A0A6P1DSJ0_9GAMM</name>
<organism evidence="4 5">
    <name type="scientific">Thiorhodococcus mannitoliphagus</name>
    <dbReference type="NCBI Taxonomy" id="329406"/>
    <lineage>
        <taxon>Bacteria</taxon>
        <taxon>Pseudomonadati</taxon>
        <taxon>Pseudomonadota</taxon>
        <taxon>Gammaproteobacteria</taxon>
        <taxon>Chromatiales</taxon>
        <taxon>Chromatiaceae</taxon>
        <taxon>Thiorhodococcus</taxon>
    </lineage>
</organism>
<dbReference type="Gene3D" id="3.40.50.150">
    <property type="entry name" value="Vaccinia Virus protein VP39"/>
    <property type="match status" value="1"/>
</dbReference>
<evidence type="ECO:0000256" key="1">
    <source>
        <dbReference type="ARBA" id="ARBA00022603"/>
    </source>
</evidence>